<dbReference type="InterPro" id="IPR005119">
    <property type="entry name" value="LysR_subst-bd"/>
</dbReference>
<evidence type="ECO:0000313" key="2">
    <source>
        <dbReference type="EMBL" id="WXK38077.1"/>
    </source>
</evidence>
<dbReference type="Pfam" id="PF03466">
    <property type="entry name" value="LysR_substrate"/>
    <property type="match status" value="1"/>
</dbReference>
<evidence type="ECO:0000313" key="3">
    <source>
        <dbReference type="Proteomes" id="UP001493153"/>
    </source>
</evidence>
<evidence type="ECO:0000259" key="1">
    <source>
        <dbReference type="Pfam" id="PF03466"/>
    </source>
</evidence>
<organism evidence="2 3">
    <name type="scientific">Mycetohabitans rhizoxinica</name>
    <dbReference type="NCBI Taxonomy" id="412963"/>
    <lineage>
        <taxon>Bacteria</taxon>
        <taxon>Pseudomonadati</taxon>
        <taxon>Pseudomonadota</taxon>
        <taxon>Betaproteobacteria</taxon>
        <taxon>Burkholderiales</taxon>
        <taxon>Burkholderiaceae</taxon>
        <taxon>Mycetohabitans</taxon>
    </lineage>
</organism>
<dbReference type="SUPFAM" id="SSF53850">
    <property type="entry name" value="Periplasmic binding protein-like II"/>
    <property type="match status" value="1"/>
</dbReference>
<sequence length="122" mass="13103">MRRAFDERDHVPACRIRYRPARAESLGRSARAVENAEASVSAGSVKASGHLRVSAPAGFGRRHIAPLIPAFSAAHPGVTVSLDLTDRLVERRIHCTHFVPCARRSGRKKAPATQGCGARSPA</sequence>
<gene>
    <name evidence="2" type="ORF">IHE29_01760</name>
</gene>
<dbReference type="Gene3D" id="3.40.190.290">
    <property type="match status" value="1"/>
</dbReference>
<reference evidence="2 3" key="1">
    <citation type="submission" date="2020-09" db="EMBL/GenBank/DDBJ databases">
        <title>Genome sequences of Mycetohabitans spp.</title>
        <authorList>
            <person name="Carter M.E."/>
            <person name="Carpenter S.C.D."/>
            <person name="Bogdanove A.J."/>
        </authorList>
    </citation>
    <scope>NUCLEOTIDE SEQUENCE [LARGE SCALE GENOMIC DNA]</scope>
    <source>
        <strain evidence="2 3">B12</strain>
        <plasmid evidence="2 3">megaplasmid</plasmid>
    </source>
</reference>
<dbReference type="Proteomes" id="UP001493153">
    <property type="component" value="Plasmid megaplasmid"/>
</dbReference>
<name>A0ABZ2PT87_9BURK</name>
<geneLocation type="plasmid" evidence="2 3">
    <name>megaplasmid</name>
</geneLocation>
<dbReference type="EMBL" id="CP062175">
    <property type="protein sequence ID" value="WXK38077.1"/>
    <property type="molecule type" value="Genomic_DNA"/>
</dbReference>
<feature type="domain" description="LysR substrate-binding" evidence="1">
    <location>
        <begin position="47"/>
        <end position="90"/>
    </location>
</feature>
<protein>
    <submittedName>
        <fullName evidence="2">LysR family transcriptional regulator</fullName>
    </submittedName>
</protein>
<keyword evidence="3" id="KW-1185">Reference proteome</keyword>
<proteinExistence type="predicted"/>
<accession>A0ABZ2PT87</accession>
<keyword evidence="2" id="KW-0614">Plasmid</keyword>